<dbReference type="EMBL" id="OV696704">
    <property type="protein sequence ID" value="CAH1252447.1"/>
    <property type="molecule type" value="Genomic_DNA"/>
</dbReference>
<evidence type="ECO:0000256" key="1">
    <source>
        <dbReference type="SAM" id="MobiDB-lite"/>
    </source>
</evidence>
<feature type="transmembrane region" description="Helical" evidence="2">
    <location>
        <begin position="7"/>
        <end position="29"/>
    </location>
</feature>
<keyword evidence="2" id="KW-0812">Transmembrane</keyword>
<keyword evidence="2" id="KW-0472">Membrane</keyword>
<dbReference type="Gene3D" id="1.20.140.150">
    <property type="match status" value="1"/>
</dbReference>
<evidence type="ECO:0000256" key="2">
    <source>
        <dbReference type="SAM" id="Phobius"/>
    </source>
</evidence>
<sequence>MDVRHLVGVVLVCLGLAFFLIGVITPVWVSHQPGIWPPCHGNTTEVSMGTKGLWEECSRGKRQLRCTDEKGQPDSSTGTGQPNSLNGTGQPSTSNGTGQPSTSNGTGQPSTSNGTAQPSTSNGTAQPITSNGTGQPNTSNGTGQPRCLDNQTTTFHVARFSVMLGLMLLLPGAFLAVTTACRGELDSELDGLEIFTTLIILGGPDSCHHGYWKIAVVFDYTPMTELVGMVTT</sequence>
<organism evidence="3 4">
    <name type="scientific">Branchiostoma lanceolatum</name>
    <name type="common">Common lancelet</name>
    <name type="synonym">Amphioxus lanceolatum</name>
    <dbReference type="NCBI Taxonomy" id="7740"/>
    <lineage>
        <taxon>Eukaryota</taxon>
        <taxon>Metazoa</taxon>
        <taxon>Chordata</taxon>
        <taxon>Cephalochordata</taxon>
        <taxon>Leptocardii</taxon>
        <taxon>Amphioxiformes</taxon>
        <taxon>Branchiostomatidae</taxon>
        <taxon>Branchiostoma</taxon>
    </lineage>
</organism>
<accession>A0A8J9ZDJ1</accession>
<gene>
    <name evidence="3" type="primary">Hypp9293</name>
    <name evidence="3" type="ORF">BLAG_LOCUS12525</name>
</gene>
<feature type="compositionally biased region" description="Polar residues" evidence="1">
    <location>
        <begin position="73"/>
        <end position="147"/>
    </location>
</feature>
<proteinExistence type="predicted"/>
<feature type="region of interest" description="Disordered" evidence="1">
    <location>
        <begin position="64"/>
        <end position="147"/>
    </location>
</feature>
<name>A0A8J9ZDJ1_BRALA</name>
<dbReference type="OrthoDB" id="10024153at2759"/>
<dbReference type="AlphaFoldDB" id="A0A8J9ZDJ1"/>
<protein>
    <submittedName>
        <fullName evidence="3">Hypp9293 protein</fullName>
    </submittedName>
</protein>
<keyword evidence="2" id="KW-1133">Transmembrane helix</keyword>
<feature type="transmembrane region" description="Helical" evidence="2">
    <location>
        <begin position="157"/>
        <end position="177"/>
    </location>
</feature>
<evidence type="ECO:0000313" key="3">
    <source>
        <dbReference type="EMBL" id="CAH1252447.1"/>
    </source>
</evidence>
<evidence type="ECO:0000313" key="4">
    <source>
        <dbReference type="Proteomes" id="UP000838412"/>
    </source>
</evidence>
<keyword evidence="4" id="KW-1185">Reference proteome</keyword>
<reference evidence="3" key="1">
    <citation type="submission" date="2022-01" db="EMBL/GenBank/DDBJ databases">
        <authorList>
            <person name="Braso-Vives M."/>
        </authorList>
    </citation>
    <scope>NUCLEOTIDE SEQUENCE</scope>
</reference>
<dbReference type="Proteomes" id="UP000838412">
    <property type="component" value="Chromosome 19"/>
</dbReference>